<evidence type="ECO:0000313" key="2">
    <source>
        <dbReference type="EMBL" id="KAF6133884.1"/>
    </source>
</evidence>
<evidence type="ECO:0000313" key="3">
    <source>
        <dbReference type="Proteomes" id="UP000541444"/>
    </source>
</evidence>
<reference evidence="2 3" key="1">
    <citation type="journal article" date="2020" name="IScience">
        <title>Genome Sequencing of the Endangered Kingdonia uniflora (Circaeasteraceae, Ranunculales) Reveals Potential Mechanisms of Evolutionary Specialization.</title>
        <authorList>
            <person name="Sun Y."/>
            <person name="Deng T."/>
            <person name="Zhang A."/>
            <person name="Moore M.J."/>
            <person name="Landis J.B."/>
            <person name="Lin N."/>
            <person name="Zhang H."/>
            <person name="Zhang X."/>
            <person name="Huang J."/>
            <person name="Zhang X."/>
            <person name="Sun H."/>
            <person name="Wang H."/>
        </authorList>
    </citation>
    <scope>NUCLEOTIDE SEQUENCE [LARGE SCALE GENOMIC DNA]</scope>
    <source>
        <strain evidence="2">TB1705</strain>
        <tissue evidence="2">Leaf</tissue>
    </source>
</reference>
<sequence length="253" mass="28331">ISCKVLRMESFINVVAKEGTELEAVLKELEISRFKRVASKDDKVRRTQAKRRMAGKTPGAIEEKLLTPKFNTPLKLARLNEMPDEPVDMATISSTVVRNLAKRKAIKRGAASCSVKSDSVNDRSNRRKVEAGLLEEQYRAKAREKMVAVMDDEFKKLELQKGKEVAALKLKKVRAESVAEAERLVTASTTSRNNLAGKLYQLRYTKAEILAFSEGNYEEKEILDEKEVEEMEDGPNVAKKTAADNQEAINQAG</sequence>
<dbReference type="AlphaFoldDB" id="A0A7J7KU86"/>
<evidence type="ECO:0000256" key="1">
    <source>
        <dbReference type="SAM" id="MobiDB-lite"/>
    </source>
</evidence>
<feature type="non-terminal residue" evidence="2">
    <location>
        <position position="1"/>
    </location>
</feature>
<gene>
    <name evidence="2" type="ORF">GIB67_040648</name>
</gene>
<comment type="caution">
    <text evidence="2">The sequence shown here is derived from an EMBL/GenBank/DDBJ whole genome shotgun (WGS) entry which is preliminary data.</text>
</comment>
<accession>A0A7J7KU86</accession>
<feature type="compositionally biased region" description="Polar residues" evidence="1">
    <location>
        <begin position="243"/>
        <end position="253"/>
    </location>
</feature>
<protein>
    <submittedName>
        <fullName evidence="2">Uncharacterized protein</fullName>
    </submittedName>
</protein>
<name>A0A7J7KU86_9MAGN</name>
<feature type="region of interest" description="Disordered" evidence="1">
    <location>
        <begin position="230"/>
        <end position="253"/>
    </location>
</feature>
<keyword evidence="3" id="KW-1185">Reference proteome</keyword>
<dbReference type="Proteomes" id="UP000541444">
    <property type="component" value="Unassembled WGS sequence"/>
</dbReference>
<dbReference type="EMBL" id="JACGCM010002894">
    <property type="protein sequence ID" value="KAF6133884.1"/>
    <property type="molecule type" value="Genomic_DNA"/>
</dbReference>
<proteinExistence type="predicted"/>
<organism evidence="2 3">
    <name type="scientific">Kingdonia uniflora</name>
    <dbReference type="NCBI Taxonomy" id="39325"/>
    <lineage>
        <taxon>Eukaryota</taxon>
        <taxon>Viridiplantae</taxon>
        <taxon>Streptophyta</taxon>
        <taxon>Embryophyta</taxon>
        <taxon>Tracheophyta</taxon>
        <taxon>Spermatophyta</taxon>
        <taxon>Magnoliopsida</taxon>
        <taxon>Ranunculales</taxon>
        <taxon>Circaeasteraceae</taxon>
        <taxon>Kingdonia</taxon>
    </lineage>
</organism>